<dbReference type="InterPro" id="IPR012337">
    <property type="entry name" value="RNaseH-like_sf"/>
</dbReference>
<evidence type="ECO:0000256" key="5">
    <source>
        <dbReference type="ARBA" id="ARBA00023242"/>
    </source>
</evidence>
<evidence type="ECO:0000313" key="11">
    <source>
        <dbReference type="Proteomes" id="UP001066276"/>
    </source>
</evidence>
<evidence type="ECO:0000256" key="6">
    <source>
        <dbReference type="ARBA" id="ARBA00081815"/>
    </source>
</evidence>
<comment type="subcellular location">
    <subcellularLocation>
        <location evidence="1">Nucleus</location>
    </subcellularLocation>
</comment>
<dbReference type="AlphaFoldDB" id="A0AAV7KWK5"/>
<protein>
    <recommendedName>
        <fullName evidence="6">Exonuclease XPMC2</fullName>
    </recommendedName>
    <alternativeName>
        <fullName evidence="7">Prevents mitotic catastrophe 2 protein</fullName>
    </alternativeName>
</protein>
<evidence type="ECO:0000313" key="10">
    <source>
        <dbReference type="EMBL" id="KAJ1081378.1"/>
    </source>
</evidence>
<dbReference type="Gene3D" id="3.30.420.10">
    <property type="entry name" value="Ribonuclease H-like superfamily/Ribonuclease H"/>
    <property type="match status" value="1"/>
</dbReference>
<dbReference type="Pfam" id="PF00929">
    <property type="entry name" value="RNase_T"/>
    <property type="match status" value="1"/>
</dbReference>
<evidence type="ECO:0000256" key="1">
    <source>
        <dbReference type="ARBA" id="ARBA00004123"/>
    </source>
</evidence>
<dbReference type="CDD" id="cd06149">
    <property type="entry name" value="ISG20"/>
    <property type="match status" value="1"/>
</dbReference>
<proteinExistence type="predicted"/>
<evidence type="ECO:0000256" key="3">
    <source>
        <dbReference type="ARBA" id="ARBA00022801"/>
    </source>
</evidence>
<dbReference type="PANTHER" id="PTHR12801">
    <property type="entry name" value="RNA EXONUCLEASE REXO1 / RECO3 FAMILY MEMBER-RELATED"/>
    <property type="match status" value="1"/>
</dbReference>
<sequence length="385" mass="43411">MAGLMINLDMSDGHPQTKASHDHTNQKHKKFLKRRKYLERKGFLKQKQLPHPAHQPARLHNPQFIEEHSSGFQECGKNTGNFEASAHRLAERNFERNASSFSNDNFSYHIPQQKCLPKTNHSPYSEYHGHQSGDLTVTVDSNSHNSRSAYFASVGTKAMGHGSTKAGVSHANNQAHRNQSWSHLGAHKINSLNEYESGLPPVSGTDLPYRFVAIDCEMVGTGPGGRRSDLARCTVVSYHGDVVYDKYIQPPNPITDFRTRWSGIKKQHMKNATPFKAAQKEILKILSGKVVIGHAIHNDFKALNYFHPNSLTRDTSRIPLLNKMAGFNEKESVSLKRLSKQLLNRDIQVGRNGHSSVEDAKATMDLYRIIEDEWERELACNPVQD</sequence>
<keyword evidence="11" id="KW-1185">Reference proteome</keyword>
<dbReference type="SUPFAM" id="SSF53098">
    <property type="entry name" value="Ribonuclease H-like"/>
    <property type="match status" value="1"/>
</dbReference>
<dbReference type="SMART" id="SM00479">
    <property type="entry name" value="EXOIII"/>
    <property type="match status" value="1"/>
</dbReference>
<reference evidence="10" key="1">
    <citation type="journal article" date="2022" name="bioRxiv">
        <title>Sequencing and chromosome-scale assembly of the giantPleurodeles waltlgenome.</title>
        <authorList>
            <person name="Brown T."/>
            <person name="Elewa A."/>
            <person name="Iarovenko S."/>
            <person name="Subramanian E."/>
            <person name="Araus A.J."/>
            <person name="Petzold A."/>
            <person name="Susuki M."/>
            <person name="Suzuki K.-i.T."/>
            <person name="Hayashi T."/>
            <person name="Toyoda A."/>
            <person name="Oliveira C."/>
            <person name="Osipova E."/>
            <person name="Leigh N.D."/>
            <person name="Simon A."/>
            <person name="Yun M.H."/>
        </authorList>
    </citation>
    <scope>NUCLEOTIDE SEQUENCE</scope>
    <source>
        <strain evidence="10">20211129_DDA</strain>
        <tissue evidence="10">Liver</tissue>
    </source>
</reference>
<dbReference type="PANTHER" id="PTHR12801:SF78">
    <property type="entry name" value="INTERFERON-STIMULATED 20 KDA EXONUCLEASE-LIKE 2"/>
    <property type="match status" value="1"/>
</dbReference>
<keyword evidence="2" id="KW-0540">Nuclease</keyword>
<dbReference type="GO" id="GO:0000175">
    <property type="term" value="F:3'-5'-RNA exonuclease activity"/>
    <property type="evidence" value="ECO:0007669"/>
    <property type="project" value="InterPro"/>
</dbReference>
<dbReference type="InterPro" id="IPR047021">
    <property type="entry name" value="REXO1/3/4-like"/>
</dbReference>
<feature type="region of interest" description="Disordered" evidence="8">
    <location>
        <begin position="1"/>
        <end position="28"/>
    </location>
</feature>
<dbReference type="FunFam" id="3.30.420.10:FF:000007">
    <property type="entry name" value="Interferon-stimulated exonuclease gene 20"/>
    <property type="match status" value="1"/>
</dbReference>
<keyword evidence="4" id="KW-0269">Exonuclease</keyword>
<dbReference type="InterPro" id="IPR037433">
    <property type="entry name" value="ISG20_DEDDh"/>
</dbReference>
<dbReference type="Proteomes" id="UP001066276">
    <property type="component" value="Chromosome 12"/>
</dbReference>
<evidence type="ECO:0000256" key="7">
    <source>
        <dbReference type="ARBA" id="ARBA00082963"/>
    </source>
</evidence>
<dbReference type="InterPro" id="IPR013520">
    <property type="entry name" value="Ribonucl_H"/>
</dbReference>
<keyword evidence="5" id="KW-0539">Nucleus</keyword>
<gene>
    <name evidence="10" type="ORF">NDU88_001560</name>
</gene>
<dbReference type="GO" id="GO:0003676">
    <property type="term" value="F:nucleic acid binding"/>
    <property type="evidence" value="ECO:0007669"/>
    <property type="project" value="InterPro"/>
</dbReference>
<accession>A0AAV7KWK5</accession>
<keyword evidence="3" id="KW-0378">Hydrolase</keyword>
<evidence type="ECO:0000256" key="2">
    <source>
        <dbReference type="ARBA" id="ARBA00022722"/>
    </source>
</evidence>
<dbReference type="EMBL" id="JANPWB010000016">
    <property type="protein sequence ID" value="KAJ1081378.1"/>
    <property type="molecule type" value="Genomic_DNA"/>
</dbReference>
<evidence type="ECO:0000259" key="9">
    <source>
        <dbReference type="SMART" id="SM00479"/>
    </source>
</evidence>
<feature type="domain" description="Exonuclease" evidence="9">
    <location>
        <begin position="210"/>
        <end position="376"/>
    </location>
</feature>
<organism evidence="10 11">
    <name type="scientific">Pleurodeles waltl</name>
    <name type="common">Iberian ribbed newt</name>
    <dbReference type="NCBI Taxonomy" id="8319"/>
    <lineage>
        <taxon>Eukaryota</taxon>
        <taxon>Metazoa</taxon>
        <taxon>Chordata</taxon>
        <taxon>Craniata</taxon>
        <taxon>Vertebrata</taxon>
        <taxon>Euteleostomi</taxon>
        <taxon>Amphibia</taxon>
        <taxon>Batrachia</taxon>
        <taxon>Caudata</taxon>
        <taxon>Salamandroidea</taxon>
        <taxon>Salamandridae</taxon>
        <taxon>Pleurodelinae</taxon>
        <taxon>Pleurodeles</taxon>
    </lineage>
</organism>
<dbReference type="InterPro" id="IPR036397">
    <property type="entry name" value="RNaseH_sf"/>
</dbReference>
<evidence type="ECO:0000256" key="8">
    <source>
        <dbReference type="SAM" id="MobiDB-lite"/>
    </source>
</evidence>
<name>A0AAV7KWK5_PLEWA</name>
<evidence type="ECO:0000256" key="4">
    <source>
        <dbReference type="ARBA" id="ARBA00022839"/>
    </source>
</evidence>
<dbReference type="GO" id="GO:0005730">
    <property type="term" value="C:nucleolus"/>
    <property type="evidence" value="ECO:0007669"/>
    <property type="project" value="UniProtKB-ARBA"/>
</dbReference>
<comment type="caution">
    <text evidence="10">The sequence shown here is derived from an EMBL/GenBank/DDBJ whole genome shotgun (WGS) entry which is preliminary data.</text>
</comment>